<evidence type="ECO:0000256" key="1">
    <source>
        <dbReference type="SAM" id="Phobius"/>
    </source>
</evidence>
<keyword evidence="1" id="KW-1133">Transmembrane helix</keyword>
<dbReference type="EMBL" id="JAKFHA010000002">
    <property type="protein sequence ID" value="MCF2526681.1"/>
    <property type="molecule type" value="Genomic_DNA"/>
</dbReference>
<keyword evidence="1" id="KW-0472">Membrane</keyword>
<feature type="transmembrane region" description="Helical" evidence="1">
    <location>
        <begin position="47"/>
        <end position="67"/>
    </location>
</feature>
<evidence type="ECO:0000313" key="2">
    <source>
        <dbReference type="EMBL" id="MCF2526681.1"/>
    </source>
</evidence>
<protein>
    <submittedName>
        <fullName evidence="2">Uncharacterized protein</fullName>
    </submittedName>
</protein>
<dbReference type="AlphaFoldDB" id="A0AA41TYR2"/>
<keyword evidence="3" id="KW-1185">Reference proteome</keyword>
<sequence length="211" mass="22124">MSYGVPAAFVVDPPDYGDAWVRRGVLVGVAFVFAGLGVASRANPWNLVVFQGLLGNVAVLGAASALFATAELWISFRSFVVRVAAGTVAACAVFVLLGGLVLSPLFPGGHGGVVIATSPDGKITLRVDEGGSRSYELQSKERVYLRTTAGLDREVLVAVGCGRFTKAEFAFVGNRAVAITTEEGGRVVLPFDKNLGGIRPVRFTCPPYGMD</sequence>
<feature type="transmembrane region" description="Helical" evidence="1">
    <location>
        <begin position="20"/>
        <end position="40"/>
    </location>
</feature>
<comment type="caution">
    <text evidence="2">The sequence shown here is derived from an EMBL/GenBank/DDBJ whole genome shotgun (WGS) entry which is preliminary data.</text>
</comment>
<reference evidence="2" key="1">
    <citation type="submission" date="2022-01" db="EMBL/GenBank/DDBJ databases">
        <title>Genome-Based Taxonomic Classification of the Phylum Actinobacteria.</title>
        <authorList>
            <person name="Gao Y."/>
        </authorList>
    </citation>
    <scope>NUCLEOTIDE SEQUENCE</scope>
    <source>
        <strain evidence="2">KLBMP 8922</strain>
    </source>
</reference>
<feature type="transmembrane region" description="Helical" evidence="1">
    <location>
        <begin position="79"/>
        <end position="102"/>
    </location>
</feature>
<keyword evidence="1" id="KW-0812">Transmembrane</keyword>
<accession>A0AA41TYR2</accession>
<dbReference type="RefSeq" id="WP_235050816.1">
    <property type="nucleotide sequence ID" value="NZ_JAKFHA010000002.1"/>
</dbReference>
<gene>
    <name evidence="2" type="ORF">LZ495_05530</name>
</gene>
<organism evidence="2 3">
    <name type="scientific">Yinghuangia soli</name>
    <dbReference type="NCBI Taxonomy" id="2908204"/>
    <lineage>
        <taxon>Bacteria</taxon>
        <taxon>Bacillati</taxon>
        <taxon>Actinomycetota</taxon>
        <taxon>Actinomycetes</taxon>
        <taxon>Kitasatosporales</taxon>
        <taxon>Streptomycetaceae</taxon>
        <taxon>Yinghuangia</taxon>
    </lineage>
</organism>
<dbReference type="Proteomes" id="UP001165378">
    <property type="component" value="Unassembled WGS sequence"/>
</dbReference>
<name>A0AA41TYR2_9ACTN</name>
<evidence type="ECO:0000313" key="3">
    <source>
        <dbReference type="Proteomes" id="UP001165378"/>
    </source>
</evidence>
<proteinExistence type="predicted"/>